<reference evidence="2 3" key="1">
    <citation type="submission" date="2014-06" db="EMBL/GenBank/DDBJ databases">
        <title>Evolutionary Origins and Diversification of the Mycorrhizal Mutualists.</title>
        <authorList>
            <consortium name="DOE Joint Genome Institute"/>
            <consortium name="Mycorrhizal Genomics Consortium"/>
            <person name="Kohler A."/>
            <person name="Kuo A."/>
            <person name="Nagy L.G."/>
            <person name="Floudas D."/>
            <person name="Copeland A."/>
            <person name="Barry K.W."/>
            <person name="Cichocki N."/>
            <person name="Veneault-Fourrey C."/>
            <person name="LaButti K."/>
            <person name="Lindquist E.A."/>
            <person name="Lipzen A."/>
            <person name="Lundell T."/>
            <person name="Morin E."/>
            <person name="Murat C."/>
            <person name="Riley R."/>
            <person name="Ohm R."/>
            <person name="Sun H."/>
            <person name="Tunlid A."/>
            <person name="Henrissat B."/>
            <person name="Grigoriev I.V."/>
            <person name="Hibbett D.S."/>
            <person name="Martin F."/>
        </authorList>
    </citation>
    <scope>NUCLEOTIDE SEQUENCE [LARGE SCALE GENOMIC DNA]</scope>
    <source>
        <strain evidence="2 3">SS14</strain>
    </source>
</reference>
<gene>
    <name evidence="2" type="ORF">M422DRAFT_255261</name>
</gene>
<dbReference type="Proteomes" id="UP000054279">
    <property type="component" value="Unassembled WGS sequence"/>
</dbReference>
<accession>A0A0C9UF45</accession>
<sequence>MPIYIKSSSACYGFAIQLQVCIVSMDLNINFQLPALTFDSDINLAEIVPRTPSPPAPFKPVKRSHSHLENLSSTSPEAQTKKLKFTGVLSSDSEGELDDVEQTLESLDNIMTSQPATPSQAVLPVPGNDERHVAHGERRIALIVSVIAKVKNDVLPSPAVPPSLSTGLPIVASNDMLIPSSVVVTSTPRALPTFMTPTP</sequence>
<keyword evidence="3" id="KW-1185">Reference proteome</keyword>
<feature type="region of interest" description="Disordered" evidence="1">
    <location>
        <begin position="53"/>
        <end position="77"/>
    </location>
</feature>
<dbReference type="AlphaFoldDB" id="A0A0C9UF45"/>
<proteinExistence type="predicted"/>
<dbReference type="HOGENOM" id="CLU_1372986_0_0_1"/>
<name>A0A0C9UF45_SPHS4</name>
<organism evidence="2 3">
    <name type="scientific">Sphaerobolus stellatus (strain SS14)</name>
    <dbReference type="NCBI Taxonomy" id="990650"/>
    <lineage>
        <taxon>Eukaryota</taxon>
        <taxon>Fungi</taxon>
        <taxon>Dikarya</taxon>
        <taxon>Basidiomycota</taxon>
        <taxon>Agaricomycotina</taxon>
        <taxon>Agaricomycetes</taxon>
        <taxon>Phallomycetidae</taxon>
        <taxon>Geastrales</taxon>
        <taxon>Sphaerobolaceae</taxon>
        <taxon>Sphaerobolus</taxon>
    </lineage>
</organism>
<evidence type="ECO:0000256" key="1">
    <source>
        <dbReference type="SAM" id="MobiDB-lite"/>
    </source>
</evidence>
<dbReference type="EMBL" id="KN837135">
    <property type="protein sequence ID" value="KIJ41643.1"/>
    <property type="molecule type" value="Genomic_DNA"/>
</dbReference>
<protein>
    <submittedName>
        <fullName evidence="2">Uncharacterized protein</fullName>
    </submittedName>
</protein>
<evidence type="ECO:0000313" key="2">
    <source>
        <dbReference type="EMBL" id="KIJ41643.1"/>
    </source>
</evidence>
<evidence type="ECO:0000313" key="3">
    <source>
        <dbReference type="Proteomes" id="UP000054279"/>
    </source>
</evidence>